<dbReference type="EMBL" id="CP027433">
    <property type="protein sequence ID" value="AVM01968.1"/>
    <property type="molecule type" value="Genomic_DNA"/>
</dbReference>
<evidence type="ECO:0000256" key="1">
    <source>
        <dbReference type="ARBA" id="ARBA00004196"/>
    </source>
</evidence>
<proteinExistence type="predicted"/>
<dbReference type="InterPro" id="IPR017937">
    <property type="entry name" value="Thioredoxin_CS"/>
</dbReference>
<dbReference type="SUPFAM" id="SSF52833">
    <property type="entry name" value="Thioredoxin-like"/>
    <property type="match status" value="1"/>
</dbReference>
<protein>
    <submittedName>
        <fullName evidence="7">Alkyl hydroperoxide reductase</fullName>
    </submittedName>
</protein>
<evidence type="ECO:0000256" key="3">
    <source>
        <dbReference type="ARBA" id="ARBA00022968"/>
    </source>
</evidence>
<dbReference type="Proteomes" id="UP000239814">
    <property type="component" value="Chromosome"/>
</dbReference>
<evidence type="ECO:0000256" key="4">
    <source>
        <dbReference type="ARBA" id="ARBA00023157"/>
    </source>
</evidence>
<dbReference type="OrthoDB" id="9796554at2"/>
<dbReference type="AlphaFoldDB" id="A0A2S0KJU9"/>
<evidence type="ECO:0000256" key="5">
    <source>
        <dbReference type="ARBA" id="ARBA00023284"/>
    </source>
</evidence>
<dbReference type="InterPro" id="IPR013740">
    <property type="entry name" value="Redoxin"/>
</dbReference>
<accession>A0A2S0KJU9</accession>
<dbReference type="PROSITE" id="PS51352">
    <property type="entry name" value="THIOREDOXIN_2"/>
    <property type="match status" value="1"/>
</dbReference>
<dbReference type="GO" id="GO:0017004">
    <property type="term" value="P:cytochrome complex assembly"/>
    <property type="evidence" value="ECO:0007669"/>
    <property type="project" value="UniProtKB-KW"/>
</dbReference>
<dbReference type="CDD" id="cd02966">
    <property type="entry name" value="TlpA_like_family"/>
    <property type="match status" value="1"/>
</dbReference>
<evidence type="ECO:0000313" key="7">
    <source>
        <dbReference type="EMBL" id="AVM01968.1"/>
    </source>
</evidence>
<evidence type="ECO:0000313" key="8">
    <source>
        <dbReference type="Proteomes" id="UP000239814"/>
    </source>
</evidence>
<keyword evidence="3" id="KW-0735">Signal-anchor</keyword>
<comment type="subcellular location">
    <subcellularLocation>
        <location evidence="1">Cell envelope</location>
    </subcellularLocation>
</comment>
<keyword evidence="5" id="KW-0676">Redox-active center</keyword>
<keyword evidence="8" id="KW-1185">Reference proteome</keyword>
<name>A0A2S0KJU9_9ACTN</name>
<reference evidence="7 8" key="1">
    <citation type="submission" date="2018-03" db="EMBL/GenBank/DDBJ databases">
        <title>Characteristics and genome of n-alkane degrading marine bacteria Gordonia iterans isolated from crude oil contaminated in Tae-an, South Korea.</title>
        <authorList>
            <person name="Lee S.-S."/>
            <person name="Kim H."/>
        </authorList>
    </citation>
    <scope>NUCLEOTIDE SEQUENCE [LARGE SCALE GENOMIC DNA]</scope>
    <source>
        <strain evidence="7 8">Co17</strain>
    </source>
</reference>
<dbReference type="InterPro" id="IPR050553">
    <property type="entry name" value="Thioredoxin_ResA/DsbE_sf"/>
</dbReference>
<dbReference type="KEGG" id="git:C6V83_02895"/>
<dbReference type="GO" id="GO:0016491">
    <property type="term" value="F:oxidoreductase activity"/>
    <property type="evidence" value="ECO:0007669"/>
    <property type="project" value="InterPro"/>
</dbReference>
<evidence type="ECO:0000259" key="6">
    <source>
        <dbReference type="PROSITE" id="PS51352"/>
    </source>
</evidence>
<dbReference type="Gene3D" id="3.40.30.10">
    <property type="entry name" value="Glutaredoxin"/>
    <property type="match status" value="1"/>
</dbReference>
<sequence length="207" mass="21352">MAALIFALWPRGGGAPETGDSAATSSARGVTDEDVPASMLAQARADAALVPCPQSSAPVPGGAALRGVSALCLADGRPIDLGAATAGRPVVVNMWAVWCLPCRRELPLFDELHSRAGDRVDVLAVHARDGGNKPYAILQFLKEVGVHLPTVADTDGSVAAALKAPRVYPSTILIRADGTVAAVLPRVFNSYDDLAGVVHKELGVDVS</sequence>
<keyword evidence="2" id="KW-0201">Cytochrome c-type biogenesis</keyword>
<dbReference type="PANTHER" id="PTHR42852:SF6">
    <property type="entry name" value="THIOL:DISULFIDE INTERCHANGE PROTEIN DSBE"/>
    <property type="match status" value="1"/>
</dbReference>
<dbReference type="PROSITE" id="PS00194">
    <property type="entry name" value="THIOREDOXIN_1"/>
    <property type="match status" value="1"/>
</dbReference>
<dbReference type="GO" id="GO:0030313">
    <property type="term" value="C:cell envelope"/>
    <property type="evidence" value="ECO:0007669"/>
    <property type="project" value="UniProtKB-SubCell"/>
</dbReference>
<keyword evidence="4" id="KW-1015">Disulfide bond</keyword>
<evidence type="ECO:0000256" key="2">
    <source>
        <dbReference type="ARBA" id="ARBA00022748"/>
    </source>
</evidence>
<feature type="domain" description="Thioredoxin" evidence="6">
    <location>
        <begin position="53"/>
        <end position="203"/>
    </location>
</feature>
<organism evidence="7 8">
    <name type="scientific">Gordonia iterans</name>
    <dbReference type="NCBI Taxonomy" id="1004901"/>
    <lineage>
        <taxon>Bacteria</taxon>
        <taxon>Bacillati</taxon>
        <taxon>Actinomycetota</taxon>
        <taxon>Actinomycetes</taxon>
        <taxon>Mycobacteriales</taxon>
        <taxon>Gordoniaceae</taxon>
        <taxon>Gordonia</taxon>
    </lineage>
</organism>
<dbReference type="InterPro" id="IPR013766">
    <property type="entry name" value="Thioredoxin_domain"/>
</dbReference>
<gene>
    <name evidence="7" type="ORF">C6V83_02895</name>
</gene>
<dbReference type="Pfam" id="PF08534">
    <property type="entry name" value="Redoxin"/>
    <property type="match status" value="1"/>
</dbReference>
<dbReference type="InterPro" id="IPR036249">
    <property type="entry name" value="Thioredoxin-like_sf"/>
</dbReference>
<keyword evidence="3" id="KW-0812">Transmembrane</keyword>
<dbReference type="PANTHER" id="PTHR42852">
    <property type="entry name" value="THIOL:DISULFIDE INTERCHANGE PROTEIN DSBE"/>
    <property type="match status" value="1"/>
</dbReference>